<keyword evidence="1" id="KW-0472">Membrane</keyword>
<proteinExistence type="predicted"/>
<evidence type="ECO:0000313" key="2">
    <source>
        <dbReference type="EMBL" id="TCP91314.1"/>
    </source>
</evidence>
<keyword evidence="1" id="KW-1133">Transmembrane helix</keyword>
<name>A0A4R2SSS4_9PAST</name>
<gene>
    <name evidence="2" type="ORF">EDC44_13120</name>
</gene>
<keyword evidence="3" id="KW-1185">Reference proteome</keyword>
<comment type="caution">
    <text evidence="2">The sequence shown here is derived from an EMBL/GenBank/DDBJ whole genome shotgun (WGS) entry which is preliminary data.</text>
</comment>
<keyword evidence="1" id="KW-0812">Transmembrane</keyword>
<dbReference type="AlphaFoldDB" id="A0A4R2SSS4"/>
<organism evidence="2 3">
    <name type="scientific">Cricetibacter osteomyelitidis</name>
    <dbReference type="NCBI Taxonomy" id="1521931"/>
    <lineage>
        <taxon>Bacteria</taxon>
        <taxon>Pseudomonadati</taxon>
        <taxon>Pseudomonadota</taxon>
        <taxon>Gammaproteobacteria</taxon>
        <taxon>Pasteurellales</taxon>
        <taxon>Pasteurellaceae</taxon>
        <taxon>Cricetibacter</taxon>
    </lineage>
</organism>
<dbReference type="Proteomes" id="UP000295763">
    <property type="component" value="Unassembled WGS sequence"/>
</dbReference>
<reference evidence="2 3" key="1">
    <citation type="submission" date="2019-03" db="EMBL/GenBank/DDBJ databases">
        <title>Genomic Encyclopedia of Type Strains, Phase IV (KMG-IV): sequencing the most valuable type-strain genomes for metagenomic binning, comparative biology and taxonomic classification.</title>
        <authorList>
            <person name="Goeker M."/>
        </authorList>
    </citation>
    <scope>NUCLEOTIDE SEQUENCE [LARGE SCALE GENOMIC DNA]</scope>
    <source>
        <strain evidence="2 3">DSM 28404</strain>
    </source>
</reference>
<evidence type="ECO:0000313" key="3">
    <source>
        <dbReference type="Proteomes" id="UP000295763"/>
    </source>
</evidence>
<feature type="transmembrane region" description="Helical" evidence="1">
    <location>
        <begin position="18"/>
        <end position="36"/>
    </location>
</feature>
<accession>A0A4R2SSS4</accession>
<dbReference type="RefSeq" id="WP_131978846.1">
    <property type="nucleotide sequence ID" value="NZ_SLYB01000031.1"/>
</dbReference>
<protein>
    <submittedName>
        <fullName evidence="2">Uncharacterized protein</fullName>
    </submittedName>
</protein>
<evidence type="ECO:0000256" key="1">
    <source>
        <dbReference type="SAM" id="Phobius"/>
    </source>
</evidence>
<dbReference type="EMBL" id="SLYB01000031">
    <property type="protein sequence ID" value="TCP91314.1"/>
    <property type="molecule type" value="Genomic_DNA"/>
</dbReference>
<sequence>MSDITLKKEFFKSDSRQFLGLFATAGAVLALFAALYGKVSIFYTFLLGGVAFRELSASQVPAIAFKDDRIEMKQSSFSEKLVIPYDQIKSIEANDEKVVITLAEKALIFLPEFCDKEDYPTIVELFKSLNLKKEEYQTITELFKSRRSKIAAKTYP</sequence>